<dbReference type="SUPFAM" id="SSF56024">
    <property type="entry name" value="Phospholipase D/nuclease"/>
    <property type="match status" value="1"/>
</dbReference>
<dbReference type="Pfam" id="PF13091">
    <property type="entry name" value="PLDc_2"/>
    <property type="match status" value="1"/>
</dbReference>
<proteinExistence type="inferred from homology"/>
<dbReference type="SUPFAM" id="SSF52058">
    <property type="entry name" value="L domain-like"/>
    <property type="match status" value="1"/>
</dbReference>
<organism evidence="11 12">
    <name type="scientific">Shiella aurantiaca</name>
    <dbReference type="NCBI Taxonomy" id="3058365"/>
    <lineage>
        <taxon>Bacteria</taxon>
        <taxon>Pseudomonadati</taxon>
        <taxon>Bacteroidota</taxon>
        <taxon>Cytophagia</taxon>
        <taxon>Cytophagales</taxon>
        <taxon>Shiellaceae</taxon>
        <taxon>Shiella</taxon>
    </lineage>
</organism>
<dbReference type="PROSITE" id="PS50035">
    <property type="entry name" value="PLD"/>
    <property type="match status" value="1"/>
</dbReference>
<keyword evidence="5" id="KW-0677">Repeat</keyword>
<dbReference type="Pfam" id="PF12799">
    <property type="entry name" value="LRR_4"/>
    <property type="match status" value="1"/>
</dbReference>
<comment type="catalytic activity">
    <reaction evidence="1">
        <text>a 1,2-diacyl-sn-glycero-3-phosphocholine + H2O = a 1,2-diacyl-sn-glycero-3-phosphate + choline + H(+)</text>
        <dbReference type="Rhea" id="RHEA:14445"/>
        <dbReference type="ChEBI" id="CHEBI:15354"/>
        <dbReference type="ChEBI" id="CHEBI:15377"/>
        <dbReference type="ChEBI" id="CHEBI:15378"/>
        <dbReference type="ChEBI" id="CHEBI:57643"/>
        <dbReference type="ChEBI" id="CHEBI:58608"/>
        <dbReference type="EC" id="3.1.4.4"/>
    </reaction>
</comment>
<dbReference type="Gene3D" id="3.30.870.10">
    <property type="entry name" value="Endonuclease Chain A"/>
    <property type="match status" value="1"/>
</dbReference>
<keyword evidence="8" id="KW-0443">Lipid metabolism</keyword>
<dbReference type="InterPro" id="IPR001736">
    <property type="entry name" value="PLipase_D/transphosphatidylase"/>
</dbReference>
<dbReference type="SMART" id="SM00155">
    <property type="entry name" value="PLDc"/>
    <property type="match status" value="1"/>
</dbReference>
<evidence type="ECO:0000256" key="3">
    <source>
        <dbReference type="ARBA" id="ARBA00012027"/>
    </source>
</evidence>
<evidence type="ECO:0000256" key="1">
    <source>
        <dbReference type="ARBA" id="ARBA00000798"/>
    </source>
</evidence>
<name>A0ABT8F8Y5_9BACT</name>
<evidence type="ECO:0000256" key="5">
    <source>
        <dbReference type="ARBA" id="ARBA00022737"/>
    </source>
</evidence>
<feature type="coiled-coil region" evidence="9">
    <location>
        <begin position="146"/>
        <end position="173"/>
    </location>
</feature>
<keyword evidence="4" id="KW-0433">Leucine-rich repeat</keyword>
<evidence type="ECO:0000313" key="12">
    <source>
        <dbReference type="Proteomes" id="UP001168552"/>
    </source>
</evidence>
<reference evidence="11" key="1">
    <citation type="submission" date="2023-06" db="EMBL/GenBank/DDBJ databases">
        <title>Cytophagales bacterium Strain LB-30, isolated from soil.</title>
        <authorList>
            <person name="Liu B."/>
        </authorList>
    </citation>
    <scope>NUCLEOTIDE SEQUENCE</scope>
    <source>
        <strain evidence="11">LB-30</strain>
    </source>
</reference>
<dbReference type="InterPro" id="IPR025875">
    <property type="entry name" value="Leu-rich_rpt_4"/>
</dbReference>
<evidence type="ECO:0000256" key="9">
    <source>
        <dbReference type="SAM" id="Coils"/>
    </source>
</evidence>
<dbReference type="InterPro" id="IPR051406">
    <property type="entry name" value="PLD_domain"/>
</dbReference>
<evidence type="ECO:0000256" key="8">
    <source>
        <dbReference type="ARBA" id="ARBA00023098"/>
    </source>
</evidence>
<comment type="caution">
    <text evidence="11">The sequence shown here is derived from an EMBL/GenBank/DDBJ whole genome shotgun (WGS) entry which is preliminary data.</text>
</comment>
<dbReference type="EMBL" id="JAUHJS010000008">
    <property type="protein sequence ID" value="MDN4166850.1"/>
    <property type="molecule type" value="Genomic_DNA"/>
</dbReference>
<gene>
    <name evidence="11" type="ORF">QWY31_15165</name>
</gene>
<dbReference type="EC" id="3.1.4.4" evidence="3"/>
<dbReference type="InterPro" id="IPR032675">
    <property type="entry name" value="LRR_dom_sf"/>
</dbReference>
<dbReference type="SMART" id="SM00365">
    <property type="entry name" value="LRR_SD22"/>
    <property type="match status" value="3"/>
</dbReference>
<comment type="similarity">
    <text evidence="2">Belongs to the phospholipase D family.</text>
</comment>
<dbReference type="Proteomes" id="UP001168552">
    <property type="component" value="Unassembled WGS sequence"/>
</dbReference>
<evidence type="ECO:0000313" key="11">
    <source>
        <dbReference type="EMBL" id="MDN4166850.1"/>
    </source>
</evidence>
<keyword evidence="12" id="KW-1185">Reference proteome</keyword>
<evidence type="ECO:0000256" key="4">
    <source>
        <dbReference type="ARBA" id="ARBA00022614"/>
    </source>
</evidence>
<evidence type="ECO:0000256" key="7">
    <source>
        <dbReference type="ARBA" id="ARBA00022963"/>
    </source>
</evidence>
<keyword evidence="9" id="KW-0175">Coiled coil</keyword>
<dbReference type="InterPro" id="IPR001611">
    <property type="entry name" value="Leu-rich_rpt"/>
</dbReference>
<keyword evidence="7" id="KW-0442">Lipid degradation</keyword>
<keyword evidence="6" id="KW-0378">Hydrolase</keyword>
<evidence type="ECO:0000256" key="6">
    <source>
        <dbReference type="ARBA" id="ARBA00022801"/>
    </source>
</evidence>
<dbReference type="PANTHER" id="PTHR43856">
    <property type="entry name" value="CARDIOLIPIN HYDROLASE"/>
    <property type="match status" value="1"/>
</dbReference>
<dbReference type="PANTHER" id="PTHR43856:SF1">
    <property type="entry name" value="MITOCHONDRIAL CARDIOLIPIN HYDROLASE"/>
    <property type="match status" value="1"/>
</dbReference>
<feature type="domain" description="PLD phosphodiesterase" evidence="10">
    <location>
        <begin position="83"/>
        <end position="110"/>
    </location>
</feature>
<dbReference type="Gene3D" id="3.80.10.10">
    <property type="entry name" value="Ribonuclease Inhibitor"/>
    <property type="match status" value="1"/>
</dbReference>
<dbReference type="InterPro" id="IPR025202">
    <property type="entry name" value="PLD-like_dom"/>
</dbReference>
<accession>A0ABT8F8Y5</accession>
<protein>
    <recommendedName>
        <fullName evidence="3">phospholipase D</fullName>
        <ecNumber evidence="3">3.1.4.4</ecNumber>
    </recommendedName>
</protein>
<evidence type="ECO:0000256" key="2">
    <source>
        <dbReference type="ARBA" id="ARBA00008664"/>
    </source>
</evidence>
<sequence length="397" mass="45594">MEAKAYFDSEIKAILCEEISKSSKSIFAAVAWFNDSDIFEILKEKANSGVDINIIVANDEKNNSLNFKEISDLGGKVFKLIKDDVLLHHKFCVIDEHTLITGSYNWTYAASSRNLENIIVLENNVKINSTFIQCFNRILEEEFHYIEETVAILGDMQQEIENLKNSIIKYKEVPISVMMGIERIKSQSLVLDRPLNSLLSLDSNQINSSKSYPLKSTEELIDWWKSLDSNWKVFFNSKVFERGAIMDMPDIDGLERLLSLDYINCQKFKAYNKTTKEPYELTTLNGIRELKNIRILDCSYNSLTKLDPISGHKQLEKLTCSNNKISSLESISLLQNLNYLDCINNNLTSLKGIETFVSLEYLRIDLKFRDSQKDIDRIIAIGLKEVGLDNNSIEFRK</sequence>
<evidence type="ECO:0000259" key="10">
    <source>
        <dbReference type="PROSITE" id="PS50035"/>
    </source>
</evidence>
<dbReference type="PROSITE" id="PS51450">
    <property type="entry name" value="LRR"/>
    <property type="match status" value="1"/>
</dbReference>
<dbReference type="RefSeq" id="WP_320005386.1">
    <property type="nucleotide sequence ID" value="NZ_JAUHJS010000008.1"/>
</dbReference>